<reference evidence="3" key="2">
    <citation type="submission" date="2015-03" db="EMBL/GenBank/DDBJ databases">
        <title>Genome sequence of Azospirillum thiophilum strain DSM 21654T.</title>
        <authorList>
            <person name="Kwak Y."/>
            <person name="Shin J.-H."/>
        </authorList>
    </citation>
    <scope>NUCLEOTIDE SEQUENCE [LARGE SCALE GENOMIC DNA]</scope>
    <source>
        <strain evidence="3">DSM 15199</strain>
    </source>
</reference>
<gene>
    <name evidence="2" type="ORF">VY86_08865</name>
</gene>
<keyword evidence="3" id="KW-1185">Reference proteome</keyword>
<feature type="transmembrane region" description="Helical" evidence="1">
    <location>
        <begin position="7"/>
        <end position="26"/>
    </location>
</feature>
<dbReference type="PATRIC" id="fig|230089.6.peg.1966"/>
<evidence type="ECO:0000313" key="2">
    <source>
        <dbReference type="EMBL" id="AKH63435.1"/>
    </source>
</evidence>
<evidence type="ECO:0000313" key="3">
    <source>
        <dbReference type="Proteomes" id="UP000034866"/>
    </source>
</evidence>
<dbReference type="AlphaFoldDB" id="A0A0F7LLC1"/>
<feature type="transmembrane region" description="Helical" evidence="1">
    <location>
        <begin position="32"/>
        <end position="49"/>
    </location>
</feature>
<keyword evidence="1" id="KW-0472">Membrane</keyword>
<dbReference type="Proteomes" id="UP000034866">
    <property type="component" value="Chromosome"/>
</dbReference>
<keyword evidence="1" id="KW-1133">Transmembrane helix</keyword>
<reference evidence="2 3" key="1">
    <citation type="journal article" date="2015" name="J. Biotechnol.">
        <title>Complete genome sequence of Photorhabdus temperata subsp. thracensis 39-8(T), an entomopathogenic bacterium for the improved commercial bioinsecticide.</title>
        <authorList>
            <person name="Kwak Y."/>
            <person name="Shin J.H."/>
        </authorList>
    </citation>
    <scope>NUCLEOTIDE SEQUENCE [LARGE SCALE GENOMIC DNA]</scope>
    <source>
        <strain evidence="2 3">DSM 15199</strain>
    </source>
</reference>
<keyword evidence="1" id="KW-0812">Transmembrane</keyword>
<accession>A0A0F7LLC1</accession>
<evidence type="ECO:0000256" key="1">
    <source>
        <dbReference type="SAM" id="Phobius"/>
    </source>
</evidence>
<name>A0A0F7LLC1_9GAMM</name>
<proteinExistence type="predicted"/>
<sequence length="59" mass="6749">MDLIKSFVIDLVGIFITFAICLAWFIITPEGFGMIGWIIILIASYFITIKVKKKLLKLE</sequence>
<dbReference type="EMBL" id="CP011104">
    <property type="protein sequence ID" value="AKH63435.1"/>
    <property type="molecule type" value="Genomic_DNA"/>
</dbReference>
<organism evidence="2 3">
    <name type="scientific">Photorhabdus thracensis</name>
    <dbReference type="NCBI Taxonomy" id="230089"/>
    <lineage>
        <taxon>Bacteria</taxon>
        <taxon>Pseudomonadati</taxon>
        <taxon>Pseudomonadota</taxon>
        <taxon>Gammaproteobacteria</taxon>
        <taxon>Enterobacterales</taxon>
        <taxon>Morganellaceae</taxon>
        <taxon>Photorhabdus</taxon>
    </lineage>
</organism>
<dbReference type="KEGG" id="ptt:VY86_08865"/>
<protein>
    <submittedName>
        <fullName evidence="2">Uncharacterized protein</fullName>
    </submittedName>
</protein>